<dbReference type="AlphaFoldDB" id="A0A9W6EVI1"/>
<name>A0A9W6EVI1_9FLAO</name>
<keyword evidence="1" id="KW-1133">Transmembrane helix</keyword>
<feature type="transmembrane region" description="Helical" evidence="1">
    <location>
        <begin position="198"/>
        <end position="217"/>
    </location>
</feature>
<evidence type="ECO:0000313" key="3">
    <source>
        <dbReference type="Proteomes" id="UP001143545"/>
    </source>
</evidence>
<reference evidence="2" key="1">
    <citation type="submission" date="2022-07" db="EMBL/GenBank/DDBJ databases">
        <title>Taxonomy of Novel Oxalotrophic and Methylotrophic Bacteria.</title>
        <authorList>
            <person name="Sahin N."/>
            <person name="Tani A."/>
        </authorList>
    </citation>
    <scope>NUCLEOTIDE SEQUENCE</scope>
    <source>
        <strain evidence="2">AM327</strain>
    </source>
</reference>
<accession>A0A9W6EVI1</accession>
<comment type="caution">
    <text evidence="2">The sequence shown here is derived from an EMBL/GenBank/DDBJ whole genome shotgun (WGS) entry which is preliminary data.</text>
</comment>
<keyword evidence="3" id="KW-1185">Reference proteome</keyword>
<dbReference type="EMBL" id="BRVP01000009">
    <property type="protein sequence ID" value="GLB52537.1"/>
    <property type="molecule type" value="Genomic_DNA"/>
</dbReference>
<dbReference type="Proteomes" id="UP001143545">
    <property type="component" value="Unassembled WGS sequence"/>
</dbReference>
<keyword evidence="1" id="KW-0812">Transmembrane</keyword>
<feature type="transmembrane region" description="Helical" evidence="1">
    <location>
        <begin position="150"/>
        <end position="173"/>
    </location>
</feature>
<proteinExistence type="predicted"/>
<gene>
    <name evidence="2" type="ORF">NBRC110019_15770</name>
</gene>
<keyword evidence="1" id="KW-0472">Membrane</keyword>
<organism evidence="2 3">
    <name type="scientific">Neptunitalea chrysea</name>
    <dbReference type="NCBI Taxonomy" id="1647581"/>
    <lineage>
        <taxon>Bacteria</taxon>
        <taxon>Pseudomonadati</taxon>
        <taxon>Bacteroidota</taxon>
        <taxon>Flavobacteriia</taxon>
        <taxon>Flavobacteriales</taxon>
        <taxon>Flavobacteriaceae</taxon>
        <taxon>Neptunitalea</taxon>
    </lineage>
</organism>
<evidence type="ECO:0000313" key="2">
    <source>
        <dbReference type="EMBL" id="GLB52537.1"/>
    </source>
</evidence>
<sequence>MADQSFRAFRFFTTLEQANDMATFLEGKNIPTQLADNVPPLDTTFSGSTVTHQVEVQIPQNYFAKAEALVKNEYKENLDDIDPEYYLFSFTNEELYDVLLKYDEWGDLDYQLAQKILKNRGKTIDNDVLEALKRQRLKDLSQPEKNQTPWIFSGYLFALLGGFIGILIGYSLFANKKTLPNGTKVYAHTAATRAHGHYIFYLGIGMFLVTMVLRLSGKAI</sequence>
<protein>
    <recommendedName>
        <fullName evidence="4">DUF2007 domain-containing protein</fullName>
    </recommendedName>
</protein>
<evidence type="ECO:0008006" key="4">
    <source>
        <dbReference type="Google" id="ProtNLM"/>
    </source>
</evidence>
<evidence type="ECO:0000256" key="1">
    <source>
        <dbReference type="SAM" id="Phobius"/>
    </source>
</evidence>
<dbReference type="RefSeq" id="WP_281753869.1">
    <property type="nucleotide sequence ID" value="NZ_BRVP01000009.1"/>
</dbReference>